<dbReference type="InterPro" id="IPR050490">
    <property type="entry name" value="Bact_solute-bd_prot1"/>
</dbReference>
<proteinExistence type="predicted"/>
<dbReference type="STRING" id="572479.Hprae_1283"/>
<dbReference type="Proteomes" id="UP000006866">
    <property type="component" value="Chromosome"/>
</dbReference>
<dbReference type="Gene3D" id="3.40.190.10">
    <property type="entry name" value="Periplasmic binding protein-like II"/>
    <property type="match status" value="1"/>
</dbReference>
<name>E3DML2_HALPG</name>
<dbReference type="PANTHER" id="PTHR43649">
    <property type="entry name" value="ARABINOSE-BINDING PROTEIN-RELATED"/>
    <property type="match status" value="1"/>
</dbReference>
<dbReference type="SUPFAM" id="SSF53850">
    <property type="entry name" value="Periplasmic binding protein-like II"/>
    <property type="match status" value="1"/>
</dbReference>
<dbReference type="KEGG" id="hpk:Hprae_1283"/>
<dbReference type="InterPro" id="IPR006059">
    <property type="entry name" value="SBP"/>
</dbReference>
<dbReference type="PANTHER" id="PTHR43649:SF12">
    <property type="entry name" value="DIACETYLCHITOBIOSE BINDING PROTEIN DASA"/>
    <property type="match status" value="1"/>
</dbReference>
<dbReference type="eggNOG" id="COG1653">
    <property type="taxonomic scope" value="Bacteria"/>
</dbReference>
<evidence type="ECO:0000313" key="1">
    <source>
        <dbReference type="EMBL" id="ADO77420.1"/>
    </source>
</evidence>
<gene>
    <name evidence="1" type="ordered locus">Hprae_1283</name>
</gene>
<dbReference type="RefSeq" id="WP_014553447.1">
    <property type="nucleotide sequence ID" value="NC_017455.1"/>
</dbReference>
<accession>E3DML2</accession>
<dbReference type="HOGENOM" id="CLU_031285_10_2_9"/>
<dbReference type="AlphaFoldDB" id="E3DML2"/>
<organism evidence="1 2">
    <name type="scientific">Halanaerobium praevalens (strain ATCC 33744 / DSM 2228 / GSL)</name>
    <dbReference type="NCBI Taxonomy" id="572479"/>
    <lineage>
        <taxon>Bacteria</taxon>
        <taxon>Bacillati</taxon>
        <taxon>Bacillota</taxon>
        <taxon>Clostridia</taxon>
        <taxon>Halanaerobiales</taxon>
        <taxon>Halanaerobiaceae</taxon>
        <taxon>Halanaerobium</taxon>
    </lineage>
</organism>
<evidence type="ECO:0000313" key="2">
    <source>
        <dbReference type="Proteomes" id="UP000006866"/>
    </source>
</evidence>
<dbReference type="PATRIC" id="fig|572479.3.peg.1297"/>
<sequence>MLLIILATASPIQAKTELEFWTINLSPNYDNYFLEKIEEFEEKNPNLKIIWQDINFSSINQKLRYQIAAGKAPALVNLSPQLMAPLLKDDLLRPISDFQKDYNKNYYPLLWENGYYQGKYYAFPWYLSSKVMIFNQEILKIAGLNKTDLTQNKAALYKAAEKITTKTGIYALMPQIKIEQEFMEAGINLFEDPAKKQKAAFNNKKAESIIKRYQDLVQKKVIPKDSLTAGFNIALERYQKNELAILFSPQQFIKEIESESKYLKDISQAAVIPTAEKGLVNAALMNLVLPKNNPHPKEALKFAAFISSHKSQSEFSRIAPVLASTKSTDLDSNLKQEKLLDTANNQISLTKKVQVILKKQLSRNQDLTLIHPKADKLLKVMETEFSRAFANKISAKEALNQMEKKWNKILEEETLND</sequence>
<protein>
    <submittedName>
        <fullName evidence="1">Extracellular solute-binding protein family 1</fullName>
    </submittedName>
</protein>
<dbReference type="EMBL" id="CP002175">
    <property type="protein sequence ID" value="ADO77420.1"/>
    <property type="molecule type" value="Genomic_DNA"/>
</dbReference>
<dbReference type="Pfam" id="PF01547">
    <property type="entry name" value="SBP_bac_1"/>
    <property type="match status" value="1"/>
</dbReference>
<reference evidence="1 2" key="2">
    <citation type="journal article" date="2011" name="Stand. Genomic Sci.">
        <title>Complete genome sequence of the extremely halophilic Halanaerobium praevalens type strain (GSL).</title>
        <authorList>
            <person name="Ivanova N."/>
            <person name="Sikorski J."/>
            <person name="Chertkov O."/>
            <person name="Nolan M."/>
            <person name="Lucas S."/>
            <person name="Hammon N."/>
            <person name="Deshpande S."/>
            <person name="Cheng J.F."/>
            <person name="Tapia R."/>
            <person name="Han C."/>
            <person name="Goodwin L."/>
            <person name="Pitluck S."/>
            <person name="Huntemann M."/>
            <person name="Liolios K."/>
            <person name="Pagani I."/>
            <person name="Mavromatis K."/>
            <person name="Ovchinikova G."/>
            <person name="Pati A."/>
            <person name="Chen A."/>
            <person name="Palaniappan K."/>
            <person name="Land M."/>
            <person name="Hauser L."/>
            <person name="Brambilla E.M."/>
            <person name="Kannan K.P."/>
            <person name="Rohde M."/>
            <person name="Tindall B.J."/>
            <person name="Goker M."/>
            <person name="Detter J.C."/>
            <person name="Woyke T."/>
            <person name="Bristow J."/>
            <person name="Eisen J.A."/>
            <person name="Markowitz V."/>
            <person name="Hugenholtz P."/>
            <person name="Kyrpides N.C."/>
            <person name="Klenk H.P."/>
            <person name="Lapidus A."/>
        </authorList>
    </citation>
    <scope>NUCLEOTIDE SEQUENCE [LARGE SCALE GENOMIC DNA]</scope>
    <source>
        <strain evidence="2">ATCC 33744 / DSM 2228 / GSL</strain>
    </source>
</reference>
<keyword evidence="2" id="KW-1185">Reference proteome</keyword>
<reference evidence="2" key="1">
    <citation type="submission" date="2010-10" db="EMBL/GenBank/DDBJ databases">
        <title>The complete genome of Halanaerobium praevalens DSM 2228.</title>
        <authorList>
            <consortium name="US DOE Joint Genome Institute (JGI-PGF)"/>
            <person name="Lucas S."/>
            <person name="Copeland A."/>
            <person name="Lapidus A."/>
            <person name="Glavina del Rio T."/>
            <person name="Dalin E."/>
            <person name="Tice H."/>
            <person name="Bruce D."/>
            <person name="Goodwin L."/>
            <person name="Pitluck S."/>
            <person name="Kyrpides N."/>
            <person name="Mavromatis K."/>
            <person name="Ivanova N."/>
            <person name="Ovchinnikova G."/>
            <person name="Chertkov O."/>
            <person name="Detter J.C."/>
            <person name="Han C."/>
            <person name="Larimer F."/>
            <person name="Land M."/>
            <person name="Hauser L."/>
            <person name="Markowitz V."/>
            <person name="Cheng J.-F."/>
            <person name="Hugenholtz P."/>
            <person name="Woyke T."/>
            <person name="Wu D."/>
            <person name="Tindall B."/>
            <person name="Pomrenke H.G."/>
            <person name="Brambilla E."/>
            <person name="Klenk H.-P."/>
            <person name="Eisen J.A."/>
        </authorList>
    </citation>
    <scope>NUCLEOTIDE SEQUENCE [LARGE SCALE GENOMIC DNA]</scope>
    <source>
        <strain evidence="2">ATCC 33744 / DSM 2228 / GSL</strain>
    </source>
</reference>